<accession>A0ACA9MUC4</accession>
<gene>
    <name evidence="1" type="ORF">DHETER_LOCUS7572</name>
</gene>
<dbReference type="EMBL" id="CAJVPU010010839">
    <property type="protein sequence ID" value="CAG8609398.1"/>
    <property type="molecule type" value="Genomic_DNA"/>
</dbReference>
<protein>
    <submittedName>
        <fullName evidence="1">9025_t:CDS:1</fullName>
    </submittedName>
</protein>
<comment type="caution">
    <text evidence="1">The sequence shown here is derived from an EMBL/GenBank/DDBJ whole genome shotgun (WGS) entry which is preliminary data.</text>
</comment>
<sequence>VVSYGFFKDEEKGKDIKFVIKDQLIKQKELYSNILGYNINYLITVLSYLNQICLIEYWFYSSEYAQLASDIFNIPVTVFVWTQPYYTSSTQAKQESLASILKPTIFANLQLL</sequence>
<organism evidence="1 2">
    <name type="scientific">Dentiscutata heterogama</name>
    <dbReference type="NCBI Taxonomy" id="1316150"/>
    <lineage>
        <taxon>Eukaryota</taxon>
        <taxon>Fungi</taxon>
        <taxon>Fungi incertae sedis</taxon>
        <taxon>Mucoromycota</taxon>
        <taxon>Glomeromycotina</taxon>
        <taxon>Glomeromycetes</taxon>
        <taxon>Diversisporales</taxon>
        <taxon>Gigasporaceae</taxon>
        <taxon>Dentiscutata</taxon>
    </lineage>
</organism>
<reference evidence="1" key="1">
    <citation type="submission" date="2021-06" db="EMBL/GenBank/DDBJ databases">
        <authorList>
            <person name="Kallberg Y."/>
            <person name="Tangrot J."/>
            <person name="Rosling A."/>
        </authorList>
    </citation>
    <scope>NUCLEOTIDE SEQUENCE</scope>
    <source>
        <strain evidence="1">IL203A</strain>
    </source>
</reference>
<evidence type="ECO:0000313" key="1">
    <source>
        <dbReference type="EMBL" id="CAG8609398.1"/>
    </source>
</evidence>
<feature type="non-terminal residue" evidence="1">
    <location>
        <position position="1"/>
    </location>
</feature>
<name>A0ACA9MUC4_9GLOM</name>
<keyword evidence="2" id="KW-1185">Reference proteome</keyword>
<evidence type="ECO:0000313" key="2">
    <source>
        <dbReference type="Proteomes" id="UP000789702"/>
    </source>
</evidence>
<dbReference type="Proteomes" id="UP000789702">
    <property type="component" value="Unassembled WGS sequence"/>
</dbReference>
<proteinExistence type="predicted"/>